<dbReference type="Proteomes" id="UP000261660">
    <property type="component" value="Unplaced"/>
</dbReference>
<sequence length="60" mass="6863">MSARNPGTKLDLQWVSKVRVNTQAVLKRAQQIQGLKTPKKQWQSVSYSLFVFPSCRQRGS</sequence>
<keyword evidence="2" id="KW-1185">Reference proteome</keyword>
<dbReference type="AlphaFoldDB" id="A0A3Q3M337"/>
<proteinExistence type="predicted"/>
<name>A0A3Q3M337_9LABR</name>
<protein>
    <submittedName>
        <fullName evidence="1">Uncharacterized protein</fullName>
    </submittedName>
</protein>
<accession>A0A3Q3M337</accession>
<dbReference type="InParanoid" id="A0A3Q3M337"/>
<dbReference type="Ensembl" id="ENSLBET00000015878.1">
    <property type="protein sequence ID" value="ENSLBEP00000014970.1"/>
    <property type="gene ID" value="ENSLBEG00000011673.1"/>
</dbReference>
<organism evidence="1 2">
    <name type="scientific">Labrus bergylta</name>
    <name type="common">ballan wrasse</name>
    <dbReference type="NCBI Taxonomy" id="56723"/>
    <lineage>
        <taxon>Eukaryota</taxon>
        <taxon>Metazoa</taxon>
        <taxon>Chordata</taxon>
        <taxon>Craniata</taxon>
        <taxon>Vertebrata</taxon>
        <taxon>Euteleostomi</taxon>
        <taxon>Actinopterygii</taxon>
        <taxon>Neopterygii</taxon>
        <taxon>Teleostei</taxon>
        <taxon>Neoteleostei</taxon>
        <taxon>Acanthomorphata</taxon>
        <taxon>Eupercaria</taxon>
        <taxon>Labriformes</taxon>
        <taxon>Labridae</taxon>
        <taxon>Labrus</taxon>
    </lineage>
</organism>
<reference evidence="1" key="1">
    <citation type="submission" date="2025-08" db="UniProtKB">
        <authorList>
            <consortium name="Ensembl"/>
        </authorList>
    </citation>
    <scope>IDENTIFICATION</scope>
</reference>
<dbReference type="STRING" id="56723.ENSLBEP00000014970"/>
<evidence type="ECO:0000313" key="1">
    <source>
        <dbReference type="Ensembl" id="ENSLBEP00000014970.1"/>
    </source>
</evidence>
<reference evidence="1" key="2">
    <citation type="submission" date="2025-09" db="UniProtKB">
        <authorList>
            <consortium name="Ensembl"/>
        </authorList>
    </citation>
    <scope>IDENTIFICATION</scope>
</reference>
<evidence type="ECO:0000313" key="2">
    <source>
        <dbReference type="Proteomes" id="UP000261660"/>
    </source>
</evidence>